<feature type="signal peptide" evidence="1">
    <location>
        <begin position="1"/>
        <end position="20"/>
    </location>
</feature>
<evidence type="ECO:0000256" key="1">
    <source>
        <dbReference type="SAM" id="SignalP"/>
    </source>
</evidence>
<dbReference type="RefSeq" id="WP_146166577.1">
    <property type="nucleotide sequence ID" value="NZ_CP160205.1"/>
</dbReference>
<comment type="caution">
    <text evidence="2">The sequence shown here is derived from an EMBL/GenBank/DDBJ whole genome shotgun (WGS) entry which is preliminary data.</text>
</comment>
<sequence length="131" mass="14719">MKIKYWLLGAALMGSGILSACRMGGNGTKIEVSSNRYEYKFSARYNSDITPGVEQYINEQIKPTSILNSQNHRVDLAVILADHTNFNIKSSPGRLDIEMNKKDNTGQSYTRVNNLCAGIRNFILSQPHEKH</sequence>
<accession>A0A2T5J7E3</accession>
<dbReference type="AlphaFoldDB" id="A0A2T5J7E3"/>
<dbReference type="PROSITE" id="PS51257">
    <property type="entry name" value="PROKAR_LIPOPROTEIN"/>
    <property type="match status" value="1"/>
</dbReference>
<name>A0A2T5J7E3_9SPHI</name>
<keyword evidence="3" id="KW-1185">Reference proteome</keyword>
<feature type="chain" id="PRO_5015710468" evidence="1">
    <location>
        <begin position="21"/>
        <end position="131"/>
    </location>
</feature>
<dbReference type="EMBL" id="QAOQ01000006">
    <property type="protein sequence ID" value="PTQ95065.1"/>
    <property type="molecule type" value="Genomic_DNA"/>
</dbReference>
<dbReference type="Proteomes" id="UP000244168">
    <property type="component" value="Unassembled WGS sequence"/>
</dbReference>
<keyword evidence="1" id="KW-0732">Signal</keyword>
<gene>
    <name evidence="2" type="ORF">C8P68_106280</name>
</gene>
<dbReference type="OrthoDB" id="957496at2"/>
<organism evidence="2 3">
    <name type="scientific">Mucilaginibacter yixingensis</name>
    <dbReference type="NCBI Taxonomy" id="1295612"/>
    <lineage>
        <taxon>Bacteria</taxon>
        <taxon>Pseudomonadati</taxon>
        <taxon>Bacteroidota</taxon>
        <taxon>Sphingobacteriia</taxon>
        <taxon>Sphingobacteriales</taxon>
        <taxon>Sphingobacteriaceae</taxon>
        <taxon>Mucilaginibacter</taxon>
    </lineage>
</organism>
<reference evidence="2 3" key="1">
    <citation type="submission" date="2018-04" db="EMBL/GenBank/DDBJ databases">
        <title>Genomic Encyclopedia of Archaeal and Bacterial Type Strains, Phase II (KMG-II): from individual species to whole genera.</title>
        <authorList>
            <person name="Goeker M."/>
        </authorList>
    </citation>
    <scope>NUCLEOTIDE SEQUENCE [LARGE SCALE GENOMIC DNA]</scope>
    <source>
        <strain evidence="2 3">DSM 26809</strain>
    </source>
</reference>
<evidence type="ECO:0000313" key="3">
    <source>
        <dbReference type="Proteomes" id="UP000244168"/>
    </source>
</evidence>
<proteinExistence type="predicted"/>
<evidence type="ECO:0000313" key="2">
    <source>
        <dbReference type="EMBL" id="PTQ95065.1"/>
    </source>
</evidence>
<protein>
    <submittedName>
        <fullName evidence="2">Uncharacterized protein</fullName>
    </submittedName>
</protein>